<dbReference type="EMBL" id="CAJRAY010000056">
    <property type="protein sequence ID" value="CAG5088215.1"/>
    <property type="molecule type" value="Genomic_DNA"/>
</dbReference>
<dbReference type="PIRSF" id="PIRSF005091">
    <property type="entry name" value="Mmb_sulf_HI1246"/>
    <property type="match status" value="1"/>
</dbReference>
<evidence type="ECO:0000259" key="10">
    <source>
        <dbReference type="Pfam" id="PF00884"/>
    </source>
</evidence>
<keyword evidence="12" id="KW-1185">Reference proteome</keyword>
<evidence type="ECO:0000256" key="6">
    <source>
        <dbReference type="ARBA" id="ARBA00022989"/>
    </source>
</evidence>
<keyword evidence="6 9" id="KW-1133">Transmembrane helix</keyword>
<evidence type="ECO:0000256" key="5">
    <source>
        <dbReference type="ARBA" id="ARBA00022692"/>
    </source>
</evidence>
<dbReference type="InterPro" id="IPR017850">
    <property type="entry name" value="Alkaline_phosphatase_core_sf"/>
</dbReference>
<comment type="similarity">
    <text evidence="3 8">Belongs to the LTA synthase family.</text>
</comment>
<dbReference type="RefSeq" id="WP_213484750.1">
    <property type="nucleotide sequence ID" value="NZ_CAJRAY010000056.1"/>
</dbReference>
<organism evidence="11 12">
    <name type="scientific">Thermobacillus xylanilyticus</name>
    <dbReference type="NCBI Taxonomy" id="76633"/>
    <lineage>
        <taxon>Bacteria</taxon>
        <taxon>Bacillati</taxon>
        <taxon>Bacillota</taxon>
        <taxon>Bacilli</taxon>
        <taxon>Bacillales</taxon>
        <taxon>Paenibacillaceae</taxon>
        <taxon>Thermobacillus</taxon>
    </lineage>
</organism>
<evidence type="ECO:0000256" key="7">
    <source>
        <dbReference type="ARBA" id="ARBA00023136"/>
    </source>
</evidence>
<comment type="subcellular location">
    <subcellularLocation>
        <location evidence="1">Cell membrane</location>
        <topology evidence="1">Multi-pass membrane protein</topology>
    </subcellularLocation>
</comment>
<feature type="transmembrane region" description="Helical" evidence="9">
    <location>
        <begin position="207"/>
        <end position="223"/>
    </location>
</feature>
<comment type="pathway">
    <text evidence="2">Cell wall biogenesis; lipoteichoic acid biosynthesis.</text>
</comment>
<dbReference type="Gene3D" id="3.30.1120.170">
    <property type="match status" value="1"/>
</dbReference>
<gene>
    <name evidence="11" type="primary">txxe 2293-yqgS</name>
    <name evidence="11" type="ORF">TXXE_11640</name>
</gene>
<evidence type="ECO:0000256" key="3">
    <source>
        <dbReference type="ARBA" id="ARBA00009983"/>
    </source>
</evidence>
<dbReference type="InterPro" id="IPR050448">
    <property type="entry name" value="OpgB/LTA_synthase_biosynth"/>
</dbReference>
<sequence length="667" mass="73664">MSATMINLLRLLRDRAPRLLPAVLRSGLPLFVPAMLVKLVLFNNWIDVQYMEMDAADAVIAAGTLLLLSGWTLLLPVRARLVSLAALNILLTLILYADLLYFRYFQDLISVPVLLQARQVGSLGGSIAALLEPNDALLFLDWPVAALLPWLKLARKRGKRAGTRRAVRAAVCAAVCAAGFLMTALPIHEARTGWAKGLFGADWWNVSIYNVVGLYGFHAYDAYQYMKRQYASMPLAAEAEAESADWFAQRGKAREALSRDDRYGAYSGKNVIMIQVEALQSFVIGREWNGQPVTPRLNELLGESVYFERFYHQTAQGRTSDAEFAAQCSLHPLASGSVYIRHANRAYDCLPGMLKEAGYATAAFHAYDGGFWNRNVMYDRIGFDAFYSKKHFVLDEPLGWSLGDRSFLRQSAERIERLKQPFYAFLVTLSSHHPYALPASAGSFDAGEFEGTIFGDYLAAVHYADAALGEFVDRLKASGLWDDSIVVIYGDHDNSIAEWPQYEQFLGRPLKPAERLLLMREVPLILHLPDGAMGGEVRSEPGGQLDIAPTILHLLGMDTGSRVMAGLPLLADREHNASAGERLIVFRNGSFTDGQLYYTARPPEEGGGLCYDAQTGDPLPGSRCEAAKSAAEEEIIASARVVEHGLIDKWRHAEAASTKAKTADRFG</sequence>
<evidence type="ECO:0000256" key="2">
    <source>
        <dbReference type="ARBA" id="ARBA00004936"/>
    </source>
</evidence>
<dbReference type="Gene3D" id="3.40.720.10">
    <property type="entry name" value="Alkaline Phosphatase, subunit A"/>
    <property type="match status" value="1"/>
</dbReference>
<evidence type="ECO:0000256" key="4">
    <source>
        <dbReference type="ARBA" id="ARBA00022475"/>
    </source>
</evidence>
<evidence type="ECO:0000313" key="11">
    <source>
        <dbReference type="EMBL" id="CAG5088215.1"/>
    </source>
</evidence>
<dbReference type="Proteomes" id="UP000681526">
    <property type="component" value="Unassembled WGS sequence"/>
</dbReference>
<comment type="caution">
    <text evidence="11">The sequence shown here is derived from an EMBL/GenBank/DDBJ whole genome shotgun (WGS) entry which is preliminary data.</text>
</comment>
<dbReference type="PANTHER" id="PTHR47371">
    <property type="entry name" value="LIPOTEICHOIC ACID SYNTHASE"/>
    <property type="match status" value="1"/>
</dbReference>
<feature type="transmembrane region" description="Helical" evidence="9">
    <location>
        <begin position="58"/>
        <end position="77"/>
    </location>
</feature>
<dbReference type="Pfam" id="PF00884">
    <property type="entry name" value="Sulfatase"/>
    <property type="match status" value="1"/>
</dbReference>
<name>A0ABN7S400_THEXY</name>
<keyword evidence="5 9" id="KW-0812">Transmembrane</keyword>
<dbReference type="CDD" id="cd16015">
    <property type="entry name" value="LTA_synthase"/>
    <property type="match status" value="1"/>
</dbReference>
<dbReference type="GO" id="GO:0016787">
    <property type="term" value="F:hydrolase activity"/>
    <property type="evidence" value="ECO:0007669"/>
    <property type="project" value="UniProtKB-KW"/>
</dbReference>
<feature type="transmembrane region" description="Helical" evidence="9">
    <location>
        <begin position="136"/>
        <end position="154"/>
    </location>
</feature>
<evidence type="ECO:0000256" key="9">
    <source>
        <dbReference type="SAM" id="Phobius"/>
    </source>
</evidence>
<keyword evidence="11" id="KW-0378">Hydrolase</keyword>
<dbReference type="InterPro" id="IPR000917">
    <property type="entry name" value="Sulfatase_N"/>
</dbReference>
<feature type="transmembrane region" description="Helical" evidence="9">
    <location>
        <begin position="22"/>
        <end position="46"/>
    </location>
</feature>
<evidence type="ECO:0000313" key="12">
    <source>
        <dbReference type="Proteomes" id="UP000681526"/>
    </source>
</evidence>
<evidence type="ECO:0000256" key="8">
    <source>
        <dbReference type="PIRNR" id="PIRNR005091"/>
    </source>
</evidence>
<dbReference type="EC" id="3.1.6.-" evidence="11"/>
<protein>
    <submittedName>
        <fullName evidence="11">Sulfatase</fullName>
        <ecNumber evidence="11">3.1.6.-</ecNumber>
    </submittedName>
</protein>
<keyword evidence="7 8" id="KW-0472">Membrane</keyword>
<proteinExistence type="inferred from homology"/>
<keyword evidence="4 8" id="KW-1003">Cell membrane</keyword>
<reference evidence="11 12" key="1">
    <citation type="submission" date="2021-04" db="EMBL/GenBank/DDBJ databases">
        <authorList>
            <person name="Rakotoarivonina H."/>
        </authorList>
    </citation>
    <scope>NUCLEOTIDE SEQUENCE [LARGE SCALE GENOMIC DNA]</scope>
    <source>
        <strain evidence="11 12">XE</strain>
    </source>
</reference>
<dbReference type="InterPro" id="IPR012160">
    <property type="entry name" value="LtaS-like"/>
</dbReference>
<accession>A0ABN7S400</accession>
<feature type="transmembrane region" description="Helical" evidence="9">
    <location>
        <begin position="166"/>
        <end position="187"/>
    </location>
</feature>
<feature type="transmembrane region" description="Helical" evidence="9">
    <location>
        <begin position="84"/>
        <end position="104"/>
    </location>
</feature>
<dbReference type="PANTHER" id="PTHR47371:SF3">
    <property type="entry name" value="PHOSPHOGLYCEROL TRANSFERASE I"/>
    <property type="match status" value="1"/>
</dbReference>
<feature type="domain" description="Sulfatase N-terminal" evidence="10">
    <location>
        <begin position="269"/>
        <end position="557"/>
    </location>
</feature>
<evidence type="ECO:0000256" key="1">
    <source>
        <dbReference type="ARBA" id="ARBA00004651"/>
    </source>
</evidence>
<dbReference type="SUPFAM" id="SSF53649">
    <property type="entry name" value="Alkaline phosphatase-like"/>
    <property type="match status" value="1"/>
</dbReference>